<sequence>MMVDNWFKLLTSKDQRIQQLAWGDLLLHVKSRTGLEPTPSIIEKFLNGIQDEGFRHTTCPYATTWSHARSATTSLGASWRCKEVYDIELHVEEKVLTMSDRTKICRSIKEAKRVCWAQELIANLARARLSKFPPDTKQALTFSGLATLPPSLTGDLCTKPVSTATRHGTSPFHNATDATPLLNRHSMCSAYANRIWAEEPNATTPLSSAYITPSVETGNARVPSETCVFRMKRLIPLATPQLPPAPGARLYHVTPPRCQADTKVHPKKMYCQKTPYLLIALLSDAGVKLHPGKCEFLKSSVEYLGHGIDRRGLHPVEAKLQAIEEASSPKNIEELRIIHRSAHILC</sequence>
<dbReference type="Gene3D" id="3.30.70.270">
    <property type="match status" value="1"/>
</dbReference>
<dbReference type="InterPro" id="IPR043502">
    <property type="entry name" value="DNA/RNA_pol_sf"/>
</dbReference>
<evidence type="ECO:0000313" key="2">
    <source>
        <dbReference type="Proteomes" id="UP000827092"/>
    </source>
</evidence>
<protein>
    <submittedName>
        <fullName evidence="1">Uncharacterized protein</fullName>
    </submittedName>
</protein>
<dbReference type="SUPFAM" id="SSF56672">
    <property type="entry name" value="DNA/RNA polymerases"/>
    <property type="match status" value="1"/>
</dbReference>
<accession>A0AAV6TQU3</accession>
<proteinExistence type="predicted"/>
<comment type="caution">
    <text evidence="1">The sequence shown here is derived from an EMBL/GenBank/DDBJ whole genome shotgun (WGS) entry which is preliminary data.</text>
</comment>
<evidence type="ECO:0000313" key="1">
    <source>
        <dbReference type="EMBL" id="KAG8174280.1"/>
    </source>
</evidence>
<organism evidence="1 2">
    <name type="scientific">Oedothorax gibbosus</name>
    <dbReference type="NCBI Taxonomy" id="931172"/>
    <lineage>
        <taxon>Eukaryota</taxon>
        <taxon>Metazoa</taxon>
        <taxon>Ecdysozoa</taxon>
        <taxon>Arthropoda</taxon>
        <taxon>Chelicerata</taxon>
        <taxon>Arachnida</taxon>
        <taxon>Araneae</taxon>
        <taxon>Araneomorphae</taxon>
        <taxon>Entelegynae</taxon>
        <taxon>Araneoidea</taxon>
        <taxon>Linyphiidae</taxon>
        <taxon>Erigoninae</taxon>
        <taxon>Oedothorax</taxon>
    </lineage>
</organism>
<dbReference type="InterPro" id="IPR043128">
    <property type="entry name" value="Rev_trsase/Diguanyl_cyclase"/>
</dbReference>
<dbReference type="EMBL" id="JAFNEN010001262">
    <property type="protein sequence ID" value="KAG8174280.1"/>
    <property type="molecule type" value="Genomic_DNA"/>
</dbReference>
<dbReference type="GO" id="GO:0071897">
    <property type="term" value="P:DNA biosynthetic process"/>
    <property type="evidence" value="ECO:0007669"/>
    <property type="project" value="UniProtKB-ARBA"/>
</dbReference>
<keyword evidence="2" id="KW-1185">Reference proteome</keyword>
<gene>
    <name evidence="1" type="ORF">JTE90_020767</name>
</gene>
<dbReference type="Proteomes" id="UP000827092">
    <property type="component" value="Unassembled WGS sequence"/>
</dbReference>
<reference evidence="1 2" key="1">
    <citation type="journal article" date="2022" name="Nat. Ecol. Evol.">
        <title>A masculinizing supergene underlies an exaggerated male reproductive morph in a spider.</title>
        <authorList>
            <person name="Hendrickx F."/>
            <person name="De Corte Z."/>
            <person name="Sonet G."/>
            <person name="Van Belleghem S.M."/>
            <person name="Kostlbacher S."/>
            <person name="Vangestel C."/>
        </authorList>
    </citation>
    <scope>NUCLEOTIDE SEQUENCE [LARGE SCALE GENOMIC DNA]</scope>
    <source>
        <strain evidence="1">W744_W776</strain>
    </source>
</reference>
<dbReference type="AlphaFoldDB" id="A0AAV6TQU3"/>
<name>A0AAV6TQU3_9ARAC</name>